<dbReference type="AlphaFoldDB" id="A0A383CG33"/>
<name>A0A383CG33_9ZZZZ</name>
<dbReference type="SUPFAM" id="SSF52161">
    <property type="entry name" value="Ribosomal protein L13"/>
    <property type="match status" value="1"/>
</dbReference>
<dbReference type="PANTHER" id="PTHR11545">
    <property type="entry name" value="RIBOSOMAL PROTEIN L13"/>
    <property type="match status" value="1"/>
</dbReference>
<dbReference type="HAMAP" id="MF_01366">
    <property type="entry name" value="Ribosomal_uL13"/>
    <property type="match status" value="1"/>
</dbReference>
<keyword evidence="3" id="KW-0687">Ribonucleoprotein</keyword>
<gene>
    <name evidence="4" type="ORF">METZ01_LOCUS484161</name>
</gene>
<evidence type="ECO:0000256" key="1">
    <source>
        <dbReference type="ARBA" id="ARBA00006227"/>
    </source>
</evidence>
<dbReference type="GO" id="GO:0003729">
    <property type="term" value="F:mRNA binding"/>
    <property type="evidence" value="ECO:0007669"/>
    <property type="project" value="UniProtKB-ARBA"/>
</dbReference>
<proteinExistence type="inferred from homology"/>
<dbReference type="InterPro" id="IPR023563">
    <property type="entry name" value="Ribosomal_uL13_CS"/>
</dbReference>
<dbReference type="Gene3D" id="3.90.1180.10">
    <property type="entry name" value="Ribosomal protein L13"/>
    <property type="match status" value="1"/>
</dbReference>
<organism evidence="4">
    <name type="scientific">marine metagenome</name>
    <dbReference type="NCBI Taxonomy" id="408172"/>
    <lineage>
        <taxon>unclassified sequences</taxon>
        <taxon>metagenomes</taxon>
        <taxon>ecological metagenomes</taxon>
    </lineage>
</organism>
<dbReference type="Pfam" id="PF00572">
    <property type="entry name" value="Ribosomal_L13"/>
    <property type="match status" value="1"/>
</dbReference>
<dbReference type="InterPro" id="IPR005822">
    <property type="entry name" value="Ribosomal_uL13"/>
</dbReference>
<reference evidence="4" key="1">
    <citation type="submission" date="2018-05" db="EMBL/GenBank/DDBJ databases">
        <authorList>
            <person name="Lanie J.A."/>
            <person name="Ng W.-L."/>
            <person name="Kazmierczak K.M."/>
            <person name="Andrzejewski T.M."/>
            <person name="Davidsen T.M."/>
            <person name="Wayne K.J."/>
            <person name="Tettelin H."/>
            <person name="Glass J.I."/>
            <person name="Rusch D."/>
            <person name="Podicherti R."/>
            <person name="Tsui H.-C.T."/>
            <person name="Winkler M.E."/>
        </authorList>
    </citation>
    <scope>NUCLEOTIDE SEQUENCE</scope>
</reference>
<dbReference type="InterPro" id="IPR005823">
    <property type="entry name" value="Ribosomal_uL13_bac-type"/>
</dbReference>
<keyword evidence="2" id="KW-0689">Ribosomal protein</keyword>
<dbReference type="FunFam" id="3.90.1180.10:FF:000001">
    <property type="entry name" value="50S ribosomal protein L13"/>
    <property type="match status" value="1"/>
</dbReference>
<dbReference type="GO" id="GO:0006412">
    <property type="term" value="P:translation"/>
    <property type="evidence" value="ECO:0007669"/>
    <property type="project" value="InterPro"/>
</dbReference>
<dbReference type="GO" id="GO:0017148">
    <property type="term" value="P:negative regulation of translation"/>
    <property type="evidence" value="ECO:0007669"/>
    <property type="project" value="TreeGrafter"/>
</dbReference>
<evidence type="ECO:0000256" key="3">
    <source>
        <dbReference type="ARBA" id="ARBA00023274"/>
    </source>
</evidence>
<dbReference type="GO" id="GO:0003735">
    <property type="term" value="F:structural constituent of ribosome"/>
    <property type="evidence" value="ECO:0007669"/>
    <property type="project" value="InterPro"/>
</dbReference>
<comment type="similarity">
    <text evidence="1">Belongs to the universal ribosomal protein uL13 family.</text>
</comment>
<dbReference type="CDD" id="cd00392">
    <property type="entry name" value="Ribosomal_L13"/>
    <property type="match status" value="1"/>
</dbReference>
<dbReference type="GO" id="GO:0022625">
    <property type="term" value="C:cytosolic large ribosomal subunit"/>
    <property type="evidence" value="ECO:0007669"/>
    <property type="project" value="TreeGrafter"/>
</dbReference>
<dbReference type="PROSITE" id="PS00783">
    <property type="entry name" value="RIBOSOMAL_L13"/>
    <property type="match status" value="1"/>
</dbReference>
<dbReference type="PANTHER" id="PTHR11545:SF2">
    <property type="entry name" value="LARGE RIBOSOMAL SUBUNIT PROTEIN UL13M"/>
    <property type="match status" value="1"/>
</dbReference>
<dbReference type="PIRSF" id="PIRSF002181">
    <property type="entry name" value="Ribosomal_L13"/>
    <property type="match status" value="1"/>
</dbReference>
<accession>A0A383CG33</accession>
<dbReference type="InterPro" id="IPR036899">
    <property type="entry name" value="Ribosomal_uL13_sf"/>
</dbReference>
<evidence type="ECO:0000313" key="4">
    <source>
        <dbReference type="EMBL" id="SVE31307.1"/>
    </source>
</evidence>
<evidence type="ECO:0008006" key="5">
    <source>
        <dbReference type="Google" id="ProtNLM"/>
    </source>
</evidence>
<protein>
    <recommendedName>
        <fullName evidence="5">50S ribosomal protein L13</fullName>
    </recommendedName>
</protein>
<dbReference type="NCBIfam" id="TIGR01066">
    <property type="entry name" value="rplM_bact"/>
    <property type="match status" value="1"/>
</dbReference>
<evidence type="ECO:0000256" key="2">
    <source>
        <dbReference type="ARBA" id="ARBA00022980"/>
    </source>
</evidence>
<sequence length="142" mass="15976">MKTKSFSSLEAKRSWFVVDADEQVLGRIATEIAMVLRGKRKPTYTPHADMGDFVVVVNAEKVKLTGKKETDKRYRHHTGWVGGLKSVAAKDLRAKKPEEMVKKAVKGMLPKGPLGREMFKKLKVYAGTEHPHEAQKPEVLSF</sequence>
<dbReference type="EMBL" id="UINC01208656">
    <property type="protein sequence ID" value="SVE31307.1"/>
    <property type="molecule type" value="Genomic_DNA"/>
</dbReference>